<evidence type="ECO:0000313" key="14">
    <source>
        <dbReference type="Proteomes" id="UP001438707"/>
    </source>
</evidence>
<evidence type="ECO:0000256" key="11">
    <source>
        <dbReference type="SAM" id="Phobius"/>
    </source>
</evidence>
<evidence type="ECO:0000256" key="7">
    <source>
        <dbReference type="ARBA" id="ARBA00022982"/>
    </source>
</evidence>
<evidence type="ECO:0000313" key="13">
    <source>
        <dbReference type="EMBL" id="KAK9844662.1"/>
    </source>
</evidence>
<proteinExistence type="predicted"/>
<dbReference type="EMBL" id="JALJOS010000001">
    <property type="protein sequence ID" value="KAK9844662.1"/>
    <property type="molecule type" value="Genomic_DNA"/>
</dbReference>
<organism evidence="13 14">
    <name type="scientific">Apatococcus lobatus</name>
    <dbReference type="NCBI Taxonomy" id="904363"/>
    <lineage>
        <taxon>Eukaryota</taxon>
        <taxon>Viridiplantae</taxon>
        <taxon>Chlorophyta</taxon>
        <taxon>core chlorophytes</taxon>
        <taxon>Trebouxiophyceae</taxon>
        <taxon>Chlorellales</taxon>
        <taxon>Chlorellaceae</taxon>
        <taxon>Apatococcus</taxon>
    </lineage>
</organism>
<feature type="transmembrane region" description="Helical" evidence="11">
    <location>
        <begin position="103"/>
        <end position="124"/>
    </location>
</feature>
<evidence type="ECO:0000256" key="1">
    <source>
        <dbReference type="ARBA" id="ARBA00001970"/>
    </source>
</evidence>
<dbReference type="GO" id="GO:0016491">
    <property type="term" value="F:oxidoreductase activity"/>
    <property type="evidence" value="ECO:0007669"/>
    <property type="project" value="InterPro"/>
</dbReference>
<sequence>MARGEGAVARAVSAVLPPPPGFTNFTRVVEISTLVVTMIWVFGYLGGVGFAPVVKGENTNDPGVIFNWHPLFMAMAFPICMAEAVLAYRAPLATSSDKPQRKVLHIALQSSALVFIILGLITTIKSHTLKRPTPIPNFYSPHSWMGLFTTSLAVLQYVFGFYAFAFPKMSQSDRAAAAPIHAFLGQAVLVLGLATMTTGIQEKTTLVQTLMKPAGGMRSAYFTLPALLELLIMLTGILVLFHHKSVSKGKGNQDAQQSFLEEGAQGSHDIGTPTQ</sequence>
<dbReference type="PANTHER" id="PTHR10106:SF0">
    <property type="entry name" value="LD36721P"/>
    <property type="match status" value="1"/>
</dbReference>
<evidence type="ECO:0000256" key="10">
    <source>
        <dbReference type="ARBA" id="ARBA00023136"/>
    </source>
</evidence>
<dbReference type="SMART" id="SM00665">
    <property type="entry name" value="B561"/>
    <property type="match status" value="1"/>
</dbReference>
<evidence type="ECO:0000259" key="12">
    <source>
        <dbReference type="PROSITE" id="PS50939"/>
    </source>
</evidence>
<keyword evidence="14" id="KW-1185">Reference proteome</keyword>
<dbReference type="Proteomes" id="UP001438707">
    <property type="component" value="Unassembled WGS sequence"/>
</dbReference>
<comment type="cofactor">
    <cofactor evidence="1">
        <name>heme b</name>
        <dbReference type="ChEBI" id="CHEBI:60344"/>
    </cofactor>
</comment>
<keyword evidence="6" id="KW-0479">Metal-binding</keyword>
<feature type="transmembrane region" description="Helical" evidence="11">
    <location>
        <begin position="31"/>
        <end position="51"/>
    </location>
</feature>
<keyword evidence="4" id="KW-0349">Heme</keyword>
<evidence type="ECO:0000256" key="6">
    <source>
        <dbReference type="ARBA" id="ARBA00022723"/>
    </source>
</evidence>
<dbReference type="PANTHER" id="PTHR10106">
    <property type="entry name" value="CYTOCHROME B561-RELATED"/>
    <property type="match status" value="1"/>
</dbReference>
<comment type="caution">
    <text evidence="13">The sequence shown here is derived from an EMBL/GenBank/DDBJ whole genome shotgun (WGS) entry which is preliminary data.</text>
</comment>
<evidence type="ECO:0000256" key="5">
    <source>
        <dbReference type="ARBA" id="ARBA00022692"/>
    </source>
</evidence>
<dbReference type="Gene3D" id="1.20.120.1770">
    <property type="match status" value="1"/>
</dbReference>
<evidence type="ECO:0000256" key="3">
    <source>
        <dbReference type="ARBA" id="ARBA00022448"/>
    </source>
</evidence>
<dbReference type="PROSITE" id="PS50939">
    <property type="entry name" value="CYTOCHROME_B561"/>
    <property type="match status" value="1"/>
</dbReference>
<evidence type="ECO:0000256" key="9">
    <source>
        <dbReference type="ARBA" id="ARBA00023004"/>
    </source>
</evidence>
<keyword evidence="9" id="KW-0408">Iron</keyword>
<feature type="transmembrane region" description="Helical" evidence="11">
    <location>
        <begin position="144"/>
        <end position="166"/>
    </location>
</feature>
<dbReference type="InterPro" id="IPR043205">
    <property type="entry name" value="CYB561/CYBRD1-like"/>
</dbReference>
<feature type="transmembrane region" description="Helical" evidence="11">
    <location>
        <begin position="178"/>
        <end position="200"/>
    </location>
</feature>
<feature type="transmembrane region" description="Helical" evidence="11">
    <location>
        <begin position="220"/>
        <end position="241"/>
    </location>
</feature>
<evidence type="ECO:0000256" key="2">
    <source>
        <dbReference type="ARBA" id="ARBA00004141"/>
    </source>
</evidence>
<dbReference type="GO" id="GO:0046872">
    <property type="term" value="F:metal ion binding"/>
    <property type="evidence" value="ECO:0007669"/>
    <property type="project" value="UniProtKB-KW"/>
</dbReference>
<dbReference type="Pfam" id="PF03188">
    <property type="entry name" value="Cytochrom_B561"/>
    <property type="match status" value="1"/>
</dbReference>
<reference evidence="13 14" key="1">
    <citation type="journal article" date="2024" name="Nat. Commun.">
        <title>Phylogenomics reveals the evolutionary origins of lichenization in chlorophyte algae.</title>
        <authorList>
            <person name="Puginier C."/>
            <person name="Libourel C."/>
            <person name="Otte J."/>
            <person name="Skaloud P."/>
            <person name="Haon M."/>
            <person name="Grisel S."/>
            <person name="Petersen M."/>
            <person name="Berrin J.G."/>
            <person name="Delaux P.M."/>
            <person name="Dal Grande F."/>
            <person name="Keller J."/>
        </authorList>
    </citation>
    <scope>NUCLEOTIDE SEQUENCE [LARGE SCALE GENOMIC DNA]</scope>
    <source>
        <strain evidence="13 14">SAG 2145</strain>
    </source>
</reference>
<feature type="transmembrane region" description="Helical" evidence="11">
    <location>
        <begin position="71"/>
        <end position="91"/>
    </location>
</feature>
<keyword evidence="8 11" id="KW-1133">Transmembrane helix</keyword>
<comment type="subcellular location">
    <subcellularLocation>
        <location evidence="2">Membrane</location>
        <topology evidence="2">Multi-pass membrane protein</topology>
    </subcellularLocation>
</comment>
<keyword evidence="3" id="KW-0813">Transport</keyword>
<evidence type="ECO:0000256" key="8">
    <source>
        <dbReference type="ARBA" id="ARBA00022989"/>
    </source>
</evidence>
<protein>
    <recommendedName>
        <fullName evidence="12">Cytochrome b561 domain-containing protein</fullName>
    </recommendedName>
</protein>
<evidence type="ECO:0000256" key="4">
    <source>
        <dbReference type="ARBA" id="ARBA00022617"/>
    </source>
</evidence>
<keyword evidence="5 11" id="KW-0812">Transmembrane</keyword>
<name>A0AAW1SF80_9CHLO</name>
<keyword evidence="7" id="KW-0249">Electron transport</keyword>
<dbReference type="GO" id="GO:0016020">
    <property type="term" value="C:membrane"/>
    <property type="evidence" value="ECO:0007669"/>
    <property type="project" value="UniProtKB-SubCell"/>
</dbReference>
<dbReference type="InterPro" id="IPR006593">
    <property type="entry name" value="Cyt_b561/ferric_Rdtase_TM"/>
</dbReference>
<gene>
    <name evidence="13" type="ORF">WJX74_005256</name>
</gene>
<dbReference type="AlphaFoldDB" id="A0AAW1SF80"/>
<keyword evidence="10 11" id="KW-0472">Membrane</keyword>
<accession>A0AAW1SF80</accession>
<feature type="domain" description="Cytochrome b561" evidence="12">
    <location>
        <begin position="25"/>
        <end position="244"/>
    </location>
</feature>